<dbReference type="InterPro" id="IPR005114">
    <property type="entry name" value="Helicase_assoc"/>
</dbReference>
<dbReference type="InterPro" id="IPR027417">
    <property type="entry name" value="P-loop_NTPase"/>
</dbReference>
<name>A0ABP4DJ76_9ACTN</name>
<keyword evidence="4" id="KW-1185">Reference proteome</keyword>
<feature type="domain" description="Helicase C-terminal" evidence="2">
    <location>
        <begin position="247"/>
        <end position="433"/>
    </location>
</feature>
<dbReference type="Gene3D" id="3.40.50.300">
    <property type="entry name" value="P-loop containing nucleotide triphosphate hydrolases"/>
    <property type="match status" value="2"/>
</dbReference>
<comment type="caution">
    <text evidence="3">The sequence shown here is derived from an EMBL/GenBank/DDBJ whole genome shotgun (WGS) entry which is preliminary data.</text>
</comment>
<evidence type="ECO:0000259" key="1">
    <source>
        <dbReference type="PROSITE" id="PS51192"/>
    </source>
</evidence>
<organism evidence="3 4">
    <name type="scientific">Streptomyces thermogriseus</name>
    <dbReference type="NCBI Taxonomy" id="75292"/>
    <lineage>
        <taxon>Bacteria</taxon>
        <taxon>Bacillati</taxon>
        <taxon>Actinomycetota</taxon>
        <taxon>Actinomycetes</taxon>
        <taxon>Kitasatosporales</taxon>
        <taxon>Streptomycetaceae</taxon>
        <taxon>Streptomyces</taxon>
    </lineage>
</organism>
<accession>A0ABP4DJ76</accession>
<dbReference type="SMART" id="SM00490">
    <property type="entry name" value="HELICc"/>
    <property type="match status" value="1"/>
</dbReference>
<evidence type="ECO:0000313" key="4">
    <source>
        <dbReference type="Proteomes" id="UP001501072"/>
    </source>
</evidence>
<dbReference type="EMBL" id="BAAAHU010000032">
    <property type="protein sequence ID" value="GAA1011535.1"/>
    <property type="molecule type" value="Genomic_DNA"/>
</dbReference>
<dbReference type="SMART" id="SM00487">
    <property type="entry name" value="DEXDc"/>
    <property type="match status" value="1"/>
</dbReference>
<gene>
    <name evidence="3" type="ORF">GCM10009564_32720</name>
</gene>
<dbReference type="InterPro" id="IPR014001">
    <property type="entry name" value="Helicase_ATP-bd"/>
</dbReference>
<sequence>MADGGRGQLHAVCGSGKTLVAALAADRLVSGSGLLVAVTPSLALVAQTIQEWRTILRLDAVLAVCSDDSVTDAPAHLDDIPADTTTDVGEIAAWLGRTRGRRLVVATYLSANRLAKALRALGQTADLVVHDEAHHLAGRREFVTRRILDERCLPARRRLFMTATPRVDDLRAENIGGLSMSDTDVFGPVLYTYPWARAIQEGYLDDYRVVVMGVSERQMRDLLTDDKHEHVESIGGPDVRTLAAQTVLAQAARQYGLRRIIAFCHRLDAAAEFARTLPSTLARLPEGQKPVGQVHTERITGDHTHAQREKILNALREPPGPPGTWTVLTNVRCLSEGVDVPAVDAVLFAHPKRSQVDIVQAVGRALRRSGSTQGTATVIIPIVVPNSTEEIGDLDPGEYRTLWQVLRALRAYDETLGIELDTQRAHEATANPQLPARITVQLPPGTADSLLTQITALAVRQTTSSWWVGYGHARAFYDEHGHLQVASGHTTSDGFHLGRWIANARQHYRKGWLSPDRITALDKIGMVWDTTSLPWERFLAELRDYRRRFGHVLVPQSYISPSGYRLGSKVNKTRTTADRVPEGVRQALDDLGMVWDTRDLRWQQLYTACQEYADRHGHLDVPASYVTPDGYPLGARLRRVRRAEREGRLDPAERVSLEELGMVFAASGDHPWKKFLAACDRYVAEHGSLAGVEKSYIDPTGYRLGERIAYYRNLHAGTKPGCIPAQRRAALDERGMVWRIAPQRDLSPDERDALQGLTGRELGSAIVRLVDEEHVTQSSIAAALGMHRSYLNAKIKNFRETGDWPQRRTARRTPTA</sequence>
<dbReference type="Gene3D" id="6.10.140.530">
    <property type="match status" value="2"/>
</dbReference>
<dbReference type="PROSITE" id="PS51194">
    <property type="entry name" value="HELICASE_CTER"/>
    <property type="match status" value="1"/>
</dbReference>
<evidence type="ECO:0008006" key="5">
    <source>
        <dbReference type="Google" id="ProtNLM"/>
    </source>
</evidence>
<dbReference type="InterPro" id="IPR001650">
    <property type="entry name" value="Helicase_C-like"/>
</dbReference>
<dbReference type="InterPro" id="IPR006935">
    <property type="entry name" value="Helicase/UvrB_N"/>
</dbReference>
<reference evidence="4" key="1">
    <citation type="journal article" date="2019" name="Int. J. Syst. Evol. Microbiol.">
        <title>The Global Catalogue of Microorganisms (GCM) 10K type strain sequencing project: providing services to taxonomists for standard genome sequencing and annotation.</title>
        <authorList>
            <consortium name="The Broad Institute Genomics Platform"/>
            <consortium name="The Broad Institute Genome Sequencing Center for Infectious Disease"/>
            <person name="Wu L."/>
            <person name="Ma J."/>
        </authorList>
    </citation>
    <scope>NUCLEOTIDE SEQUENCE [LARGE SCALE GENOMIC DNA]</scope>
    <source>
        <strain evidence="4">JCM 11269</strain>
    </source>
</reference>
<dbReference type="Pfam" id="PF04851">
    <property type="entry name" value="ResIII"/>
    <property type="match status" value="1"/>
</dbReference>
<evidence type="ECO:0000259" key="2">
    <source>
        <dbReference type="PROSITE" id="PS51194"/>
    </source>
</evidence>
<dbReference type="PANTHER" id="PTHR33418">
    <property type="entry name" value="HELICASE-ASSOCIATED"/>
    <property type="match status" value="1"/>
</dbReference>
<dbReference type="CDD" id="cd18785">
    <property type="entry name" value="SF2_C"/>
    <property type="match status" value="1"/>
</dbReference>
<dbReference type="Proteomes" id="UP001501072">
    <property type="component" value="Unassembled WGS sequence"/>
</dbReference>
<evidence type="ECO:0000313" key="3">
    <source>
        <dbReference type="EMBL" id="GAA1011535.1"/>
    </source>
</evidence>
<dbReference type="Pfam" id="PF00271">
    <property type="entry name" value="Helicase_C"/>
    <property type="match status" value="1"/>
</dbReference>
<proteinExistence type="predicted"/>
<feature type="domain" description="Helicase ATP-binding" evidence="1">
    <location>
        <begin position="1"/>
        <end position="183"/>
    </location>
</feature>
<dbReference type="PROSITE" id="PS51192">
    <property type="entry name" value="HELICASE_ATP_BIND_1"/>
    <property type="match status" value="1"/>
</dbReference>
<protein>
    <recommendedName>
        <fullName evidence="5">Helicase</fullName>
    </recommendedName>
</protein>
<dbReference type="Pfam" id="PF03457">
    <property type="entry name" value="HA"/>
    <property type="match status" value="3"/>
</dbReference>
<dbReference type="PANTHER" id="PTHR33418:SF1">
    <property type="entry name" value="HELICASE-ASSOCIATED DOMAIN-CONTAINING PROTEIN"/>
    <property type="match status" value="1"/>
</dbReference>
<dbReference type="SUPFAM" id="SSF52540">
    <property type="entry name" value="P-loop containing nucleoside triphosphate hydrolases"/>
    <property type="match status" value="1"/>
</dbReference>